<dbReference type="PANTHER" id="PTHR11616">
    <property type="entry name" value="SODIUM/CHLORIDE DEPENDENT TRANSPORTER"/>
    <property type="match status" value="1"/>
</dbReference>
<gene>
    <name evidence="8" type="ORF">GPUH_LOCUS5543</name>
</gene>
<evidence type="ECO:0000256" key="7">
    <source>
        <dbReference type="SAM" id="Phobius"/>
    </source>
</evidence>
<keyword evidence="5 7" id="KW-1133">Transmembrane helix</keyword>
<dbReference type="WBParaSite" id="GPUH_0000554801-mRNA-1">
    <property type="protein sequence ID" value="GPUH_0000554801-mRNA-1"/>
    <property type="gene ID" value="GPUH_0000554801"/>
</dbReference>
<sequence>MQTQSISDFGGVQWELLGIMTVTWLIVYFALWNGITQARKVFVYFCALSPYILISVLLARGLTLPGAWKGIKFYLKPDATKLLETTVWKDAGTQGWIHHVLHKWFYKYFSR</sequence>
<accession>A0A183DA00</accession>
<protein>
    <submittedName>
        <fullName evidence="10">Inner membrane protein</fullName>
    </submittedName>
</protein>
<dbReference type="Proteomes" id="UP000271098">
    <property type="component" value="Unassembled WGS sequence"/>
</dbReference>
<evidence type="ECO:0000256" key="6">
    <source>
        <dbReference type="ARBA" id="ARBA00023136"/>
    </source>
</evidence>
<dbReference type="EMBL" id="UYRT01011924">
    <property type="protein sequence ID" value="VDK51221.1"/>
    <property type="molecule type" value="Genomic_DNA"/>
</dbReference>
<dbReference type="PROSITE" id="PS50267">
    <property type="entry name" value="NA_NEUROTRAN_SYMP_3"/>
    <property type="match status" value="1"/>
</dbReference>
<reference evidence="10" key="1">
    <citation type="submission" date="2016-06" db="UniProtKB">
        <authorList>
            <consortium name="WormBaseParasite"/>
        </authorList>
    </citation>
    <scope>IDENTIFICATION</scope>
</reference>
<evidence type="ECO:0000256" key="1">
    <source>
        <dbReference type="ARBA" id="ARBA00004141"/>
    </source>
</evidence>
<dbReference type="InterPro" id="IPR037272">
    <property type="entry name" value="SNS_sf"/>
</dbReference>
<dbReference type="OrthoDB" id="6581954at2759"/>
<organism evidence="10">
    <name type="scientific">Gongylonema pulchrum</name>
    <dbReference type="NCBI Taxonomy" id="637853"/>
    <lineage>
        <taxon>Eukaryota</taxon>
        <taxon>Metazoa</taxon>
        <taxon>Ecdysozoa</taxon>
        <taxon>Nematoda</taxon>
        <taxon>Chromadorea</taxon>
        <taxon>Rhabditida</taxon>
        <taxon>Spirurina</taxon>
        <taxon>Spiruromorpha</taxon>
        <taxon>Spiruroidea</taxon>
        <taxon>Gongylonematidae</taxon>
        <taxon>Gongylonema</taxon>
    </lineage>
</organism>
<dbReference type="GO" id="GO:0005886">
    <property type="term" value="C:plasma membrane"/>
    <property type="evidence" value="ECO:0007669"/>
    <property type="project" value="TreeGrafter"/>
</dbReference>
<evidence type="ECO:0000256" key="3">
    <source>
        <dbReference type="ARBA" id="ARBA00022692"/>
    </source>
</evidence>
<evidence type="ECO:0000313" key="10">
    <source>
        <dbReference type="WBParaSite" id="GPUH_0000554801-mRNA-1"/>
    </source>
</evidence>
<dbReference type="AlphaFoldDB" id="A0A183DA00"/>
<evidence type="ECO:0000256" key="5">
    <source>
        <dbReference type="ARBA" id="ARBA00022989"/>
    </source>
</evidence>
<evidence type="ECO:0000256" key="2">
    <source>
        <dbReference type="ARBA" id="ARBA00022448"/>
    </source>
</evidence>
<dbReference type="GO" id="GO:0043005">
    <property type="term" value="C:neuron projection"/>
    <property type="evidence" value="ECO:0007669"/>
    <property type="project" value="TreeGrafter"/>
</dbReference>
<proteinExistence type="predicted"/>
<keyword evidence="2" id="KW-0813">Transport</keyword>
<comment type="subcellular location">
    <subcellularLocation>
        <location evidence="1">Membrane</location>
        <topology evidence="1">Multi-pass membrane protein</topology>
    </subcellularLocation>
</comment>
<name>A0A183DA00_9BILA</name>
<dbReference type="Pfam" id="PF00209">
    <property type="entry name" value="SNF"/>
    <property type="match status" value="1"/>
</dbReference>
<evidence type="ECO:0000256" key="4">
    <source>
        <dbReference type="ARBA" id="ARBA00022847"/>
    </source>
</evidence>
<evidence type="ECO:0000313" key="9">
    <source>
        <dbReference type="Proteomes" id="UP000271098"/>
    </source>
</evidence>
<dbReference type="PANTHER" id="PTHR11616:SF20">
    <property type="entry name" value="SODIUM- AND CHLORIDE-DEPENDENT BETAINE TRANSPORTER"/>
    <property type="match status" value="1"/>
</dbReference>
<feature type="transmembrane region" description="Helical" evidence="7">
    <location>
        <begin position="41"/>
        <end position="62"/>
    </location>
</feature>
<reference evidence="8 9" key="2">
    <citation type="submission" date="2018-11" db="EMBL/GenBank/DDBJ databases">
        <authorList>
            <consortium name="Pathogen Informatics"/>
        </authorList>
    </citation>
    <scope>NUCLEOTIDE SEQUENCE [LARGE SCALE GENOMIC DNA]</scope>
</reference>
<keyword evidence="3 7" id="KW-0812">Transmembrane</keyword>
<keyword evidence="9" id="KW-1185">Reference proteome</keyword>
<keyword evidence="4" id="KW-0769">Symport</keyword>
<feature type="transmembrane region" description="Helical" evidence="7">
    <location>
        <begin position="12"/>
        <end position="35"/>
    </location>
</feature>
<evidence type="ECO:0000313" key="8">
    <source>
        <dbReference type="EMBL" id="VDK51221.1"/>
    </source>
</evidence>
<dbReference type="GO" id="GO:0005332">
    <property type="term" value="F:gamma-aminobutyric acid:sodium:chloride symporter activity"/>
    <property type="evidence" value="ECO:0007669"/>
    <property type="project" value="TreeGrafter"/>
</dbReference>
<keyword evidence="6 7" id="KW-0472">Membrane</keyword>
<dbReference type="InterPro" id="IPR000175">
    <property type="entry name" value="Na/ntran_symport"/>
</dbReference>
<dbReference type="SUPFAM" id="SSF161070">
    <property type="entry name" value="SNF-like"/>
    <property type="match status" value="1"/>
</dbReference>